<keyword evidence="2" id="KW-1185">Reference proteome</keyword>
<organism evidence="1 2">
    <name type="scientific">Serpentinimonas raichei</name>
    <dbReference type="NCBI Taxonomy" id="1458425"/>
    <lineage>
        <taxon>Bacteria</taxon>
        <taxon>Pseudomonadati</taxon>
        <taxon>Pseudomonadota</taxon>
        <taxon>Betaproteobacteria</taxon>
        <taxon>Burkholderiales</taxon>
        <taxon>Comamonadaceae</taxon>
        <taxon>Serpentinimonas</taxon>
    </lineage>
</organism>
<dbReference type="EMBL" id="AP014568">
    <property type="protein sequence ID" value="BAO82189.1"/>
    <property type="molecule type" value="Genomic_DNA"/>
</dbReference>
<evidence type="ECO:0000313" key="2">
    <source>
        <dbReference type="Proteomes" id="UP000067461"/>
    </source>
</evidence>
<dbReference type="HOGENOM" id="CLU_2536811_0_0_4"/>
<reference evidence="1 2" key="1">
    <citation type="journal article" date="2014" name="Nat. Commun.">
        <title>Physiological and genomic features of highly alkaliphilic hydrogen-utilizing Betaproteobacteria from a continental serpentinizing site.</title>
        <authorList>
            <person name="Suzuki S."/>
            <person name="Kuenen J.G."/>
            <person name="Schipper K."/>
            <person name="van der Velde S."/>
            <person name="Ishii S."/>
            <person name="Wu A."/>
            <person name="Sorokin D.Y."/>
            <person name="Tenney A."/>
            <person name="Meng X.Y."/>
            <person name="Morrill P.L."/>
            <person name="Kamagata Y."/>
            <person name="Muyzer G."/>
            <person name="Nealson K.H."/>
        </authorList>
    </citation>
    <scope>NUCLEOTIDE SEQUENCE [LARGE SCALE GENOMIC DNA]</scope>
    <source>
        <strain evidence="1 2">A1</strain>
    </source>
</reference>
<dbReference type="KEGG" id="cbaa:SRAA_2335"/>
<accession>A0A060NTF1</accession>
<evidence type="ECO:0000313" key="1">
    <source>
        <dbReference type="EMBL" id="BAO82189.1"/>
    </source>
</evidence>
<gene>
    <name evidence="1" type="ORF">SRAA_2335</name>
</gene>
<dbReference type="AlphaFoldDB" id="A0A060NTF1"/>
<proteinExistence type="predicted"/>
<protein>
    <submittedName>
        <fullName evidence="1">Transcriptional regulators</fullName>
    </submittedName>
</protein>
<dbReference type="Proteomes" id="UP000067461">
    <property type="component" value="Chromosome"/>
</dbReference>
<name>A0A060NTF1_9BURK</name>
<sequence length="83" mass="9393">MPELLGRCLQIFDRVGTDRLHDVGSHVTKGVIHLGAGPENRKKKSRQTKRYAAQPLKSPSGYFVERGNKRLAAWKKHKTQIEA</sequence>